<organism evidence="2 3">
    <name type="scientific">Riccia fluitans</name>
    <dbReference type="NCBI Taxonomy" id="41844"/>
    <lineage>
        <taxon>Eukaryota</taxon>
        <taxon>Viridiplantae</taxon>
        <taxon>Streptophyta</taxon>
        <taxon>Embryophyta</taxon>
        <taxon>Marchantiophyta</taxon>
        <taxon>Marchantiopsida</taxon>
        <taxon>Marchantiidae</taxon>
        <taxon>Marchantiales</taxon>
        <taxon>Ricciaceae</taxon>
        <taxon>Riccia</taxon>
    </lineage>
</organism>
<name>A0ABD1ZK75_9MARC</name>
<dbReference type="Proteomes" id="UP001605036">
    <property type="component" value="Unassembled WGS sequence"/>
</dbReference>
<protein>
    <submittedName>
        <fullName evidence="2">Uncharacterized protein</fullName>
    </submittedName>
</protein>
<dbReference type="EMBL" id="JBHFFA010000001">
    <property type="protein sequence ID" value="KAL2651768.1"/>
    <property type="molecule type" value="Genomic_DNA"/>
</dbReference>
<proteinExistence type="predicted"/>
<feature type="coiled-coil region" evidence="1">
    <location>
        <begin position="33"/>
        <end position="174"/>
    </location>
</feature>
<dbReference type="AlphaFoldDB" id="A0ABD1ZK75"/>
<evidence type="ECO:0000313" key="3">
    <source>
        <dbReference type="Proteomes" id="UP001605036"/>
    </source>
</evidence>
<accession>A0ABD1ZK75</accession>
<gene>
    <name evidence="2" type="ORF">R1flu_019896</name>
</gene>
<keyword evidence="1" id="KW-0175">Coiled coil</keyword>
<comment type="caution">
    <text evidence="2">The sequence shown here is derived from an EMBL/GenBank/DDBJ whole genome shotgun (WGS) entry which is preliminary data.</text>
</comment>
<evidence type="ECO:0000313" key="2">
    <source>
        <dbReference type="EMBL" id="KAL2651768.1"/>
    </source>
</evidence>
<keyword evidence="3" id="KW-1185">Reference proteome</keyword>
<evidence type="ECO:0000256" key="1">
    <source>
        <dbReference type="SAM" id="Coils"/>
    </source>
</evidence>
<reference evidence="2 3" key="1">
    <citation type="submission" date="2024-09" db="EMBL/GenBank/DDBJ databases">
        <title>Chromosome-scale assembly of Riccia fluitans.</title>
        <authorList>
            <person name="Paukszto L."/>
            <person name="Sawicki J."/>
            <person name="Karawczyk K."/>
            <person name="Piernik-Szablinska J."/>
            <person name="Szczecinska M."/>
            <person name="Mazdziarz M."/>
        </authorList>
    </citation>
    <scope>NUCLEOTIDE SEQUENCE [LARGE SCALE GENOMIC DNA]</scope>
    <source>
        <strain evidence="2">Rf_01</strain>
        <tissue evidence="2">Aerial parts of the thallus</tissue>
    </source>
</reference>
<sequence length="288" mass="33351">MNILFQSLFSEWRALVSCSVTFRDEYKLRHTIREETEQKLRESSHEIIELRTLLNVLEKSSTAAEAQYLEALKETKKECDTLRKDLATALAAQKEYADRLVNMERLRNHLEDALAQNRESVSQIADYRNARDEANRKMELIRLELAEALAVRGREQAEQTAQLQKLQRKWAEEKSDLLKREDKLVKASKKEFCSKYRALKKRLQHTSKRLVSMTVDHNQLTVRLKECEAQLAIAQMTRFHTAVVGSAPSISRSSVRVETLNRGLFEADMKELADRQAKFLAQTGERLS</sequence>